<keyword evidence="3" id="KW-1185">Reference proteome</keyword>
<proteinExistence type="predicted"/>
<dbReference type="AlphaFoldDB" id="A0AAD7FK89"/>
<accession>A0AAD7FK89</accession>
<feature type="coiled-coil region" evidence="1">
    <location>
        <begin position="17"/>
        <end position="44"/>
    </location>
</feature>
<sequence length="475" mass="53152">MVCPRCGHSTEGKDLTREQLRTRIAQLNALIASLDTERRQLEAQSDAIVYPVLSLPPELTSLIFIHCLPSTSLPRPSPLEPPLLVAQICRQWRAIAVGTPELWSSVALSDSHSPDLLDVWLSRSAQCPLNILLDDGDVERACKLVDTCKPYADRWEDVQFNLPEEALLGFKDLSRVPLLKRMSVSRRGMYGFKEIFEMTEAPLLRVAVLDVGPGLEFMLPWQQMTSLTLAKSTPGYTLLILKECPGLLALDLSAVEAATVWGDEAVLWLECLQSFSFPSHFCVALDHLRLPQLTHMSIRETMPFRQGDADALRRFVVQSSPPLQRLSLHLKYPSPQMLARCLDALPPFLRALELHCGNATHVRPALEVLRTRSAFPDFQTLSITGGRVFDSDYAYLAETLEARCVGPSTSSLKAFSLWVQTYGRADAQRDLARIRVMPRFRALAEAGLRIRFVVAGKTSVEPEIWMDTLVEGDFS</sequence>
<evidence type="ECO:0000256" key="1">
    <source>
        <dbReference type="SAM" id="Coils"/>
    </source>
</evidence>
<evidence type="ECO:0000313" key="3">
    <source>
        <dbReference type="Proteomes" id="UP001221142"/>
    </source>
</evidence>
<name>A0AAD7FK89_9AGAR</name>
<evidence type="ECO:0008006" key="4">
    <source>
        <dbReference type="Google" id="ProtNLM"/>
    </source>
</evidence>
<evidence type="ECO:0000313" key="2">
    <source>
        <dbReference type="EMBL" id="KAJ7628882.1"/>
    </source>
</evidence>
<dbReference type="EMBL" id="JARKIF010000010">
    <property type="protein sequence ID" value="KAJ7628882.1"/>
    <property type="molecule type" value="Genomic_DNA"/>
</dbReference>
<reference evidence="2" key="1">
    <citation type="submission" date="2023-03" db="EMBL/GenBank/DDBJ databases">
        <title>Massive genome expansion in bonnet fungi (Mycena s.s.) driven by repeated elements and novel gene families across ecological guilds.</title>
        <authorList>
            <consortium name="Lawrence Berkeley National Laboratory"/>
            <person name="Harder C.B."/>
            <person name="Miyauchi S."/>
            <person name="Viragh M."/>
            <person name="Kuo A."/>
            <person name="Thoen E."/>
            <person name="Andreopoulos B."/>
            <person name="Lu D."/>
            <person name="Skrede I."/>
            <person name="Drula E."/>
            <person name="Henrissat B."/>
            <person name="Morin E."/>
            <person name="Kohler A."/>
            <person name="Barry K."/>
            <person name="LaButti K."/>
            <person name="Morin E."/>
            <person name="Salamov A."/>
            <person name="Lipzen A."/>
            <person name="Mereny Z."/>
            <person name="Hegedus B."/>
            <person name="Baldrian P."/>
            <person name="Stursova M."/>
            <person name="Weitz H."/>
            <person name="Taylor A."/>
            <person name="Grigoriev I.V."/>
            <person name="Nagy L.G."/>
            <person name="Martin F."/>
            <person name="Kauserud H."/>
        </authorList>
    </citation>
    <scope>NUCLEOTIDE SEQUENCE</scope>
    <source>
        <strain evidence="2">9284</strain>
    </source>
</reference>
<dbReference type="Proteomes" id="UP001221142">
    <property type="component" value="Unassembled WGS sequence"/>
</dbReference>
<keyword evidence="1" id="KW-0175">Coiled coil</keyword>
<organism evidence="2 3">
    <name type="scientific">Roridomyces roridus</name>
    <dbReference type="NCBI Taxonomy" id="1738132"/>
    <lineage>
        <taxon>Eukaryota</taxon>
        <taxon>Fungi</taxon>
        <taxon>Dikarya</taxon>
        <taxon>Basidiomycota</taxon>
        <taxon>Agaricomycotina</taxon>
        <taxon>Agaricomycetes</taxon>
        <taxon>Agaricomycetidae</taxon>
        <taxon>Agaricales</taxon>
        <taxon>Marasmiineae</taxon>
        <taxon>Mycenaceae</taxon>
        <taxon>Roridomyces</taxon>
    </lineage>
</organism>
<protein>
    <recommendedName>
        <fullName evidence="4">F-box domain-containing protein</fullName>
    </recommendedName>
</protein>
<comment type="caution">
    <text evidence="2">The sequence shown here is derived from an EMBL/GenBank/DDBJ whole genome shotgun (WGS) entry which is preliminary data.</text>
</comment>
<dbReference type="Gene3D" id="1.20.1280.50">
    <property type="match status" value="1"/>
</dbReference>
<gene>
    <name evidence="2" type="ORF">FB45DRAFT_919432</name>
</gene>